<dbReference type="GO" id="GO:0043386">
    <property type="term" value="P:mycotoxin biosynthetic process"/>
    <property type="evidence" value="ECO:0007669"/>
    <property type="project" value="UniProtKB-ARBA"/>
</dbReference>
<accession>A0A5N6T7U5</accession>
<keyword evidence="3" id="KW-0460">Magnesium</keyword>
<organism evidence="4 5">
    <name type="scientific">Aspergillus pseudotamarii</name>
    <dbReference type="NCBI Taxonomy" id="132259"/>
    <lineage>
        <taxon>Eukaryota</taxon>
        <taxon>Fungi</taxon>
        <taxon>Dikarya</taxon>
        <taxon>Ascomycota</taxon>
        <taxon>Pezizomycotina</taxon>
        <taxon>Eurotiomycetes</taxon>
        <taxon>Eurotiomycetidae</taxon>
        <taxon>Eurotiales</taxon>
        <taxon>Aspergillaceae</taxon>
        <taxon>Aspergillus</taxon>
        <taxon>Aspergillus subgen. Circumdati</taxon>
    </lineage>
</organism>
<dbReference type="PANTHER" id="PTHR12001">
    <property type="entry name" value="GERANYLGERANYL PYROPHOSPHATE SYNTHASE"/>
    <property type="match status" value="1"/>
</dbReference>
<evidence type="ECO:0000313" key="5">
    <source>
        <dbReference type="Proteomes" id="UP000325672"/>
    </source>
</evidence>
<dbReference type="OrthoDB" id="6921389at2759"/>
<gene>
    <name evidence="4" type="ORF">BDV38DRAFT_153616</name>
</gene>
<reference evidence="4 5" key="1">
    <citation type="submission" date="2019-04" db="EMBL/GenBank/DDBJ databases">
        <title>Friends and foes A comparative genomics study of 23 Aspergillus species from section Flavi.</title>
        <authorList>
            <consortium name="DOE Joint Genome Institute"/>
            <person name="Kjaerbolling I."/>
            <person name="Vesth T."/>
            <person name="Frisvad J.C."/>
            <person name="Nybo J.L."/>
            <person name="Theobald S."/>
            <person name="Kildgaard S."/>
            <person name="Isbrandt T."/>
            <person name="Kuo A."/>
            <person name="Sato A."/>
            <person name="Lyhne E.K."/>
            <person name="Kogle M.E."/>
            <person name="Wiebenga A."/>
            <person name="Kun R.S."/>
            <person name="Lubbers R.J."/>
            <person name="Makela M.R."/>
            <person name="Barry K."/>
            <person name="Chovatia M."/>
            <person name="Clum A."/>
            <person name="Daum C."/>
            <person name="Haridas S."/>
            <person name="He G."/>
            <person name="LaButti K."/>
            <person name="Lipzen A."/>
            <person name="Mondo S."/>
            <person name="Riley R."/>
            <person name="Salamov A."/>
            <person name="Simmons B.A."/>
            <person name="Magnuson J.K."/>
            <person name="Henrissat B."/>
            <person name="Mortensen U.H."/>
            <person name="Larsen T.O."/>
            <person name="Devries R.P."/>
            <person name="Grigoriev I.V."/>
            <person name="Machida M."/>
            <person name="Baker S.E."/>
            <person name="Andersen M.R."/>
        </authorList>
    </citation>
    <scope>NUCLEOTIDE SEQUENCE [LARGE SCALE GENOMIC DNA]</scope>
    <source>
        <strain evidence="4 5">CBS 117625</strain>
    </source>
</reference>
<dbReference type="GO" id="GO:0046872">
    <property type="term" value="F:metal ion binding"/>
    <property type="evidence" value="ECO:0007669"/>
    <property type="project" value="UniProtKB-KW"/>
</dbReference>
<dbReference type="EMBL" id="ML743555">
    <property type="protein sequence ID" value="KAE8142372.1"/>
    <property type="molecule type" value="Genomic_DNA"/>
</dbReference>
<dbReference type="SUPFAM" id="SSF48576">
    <property type="entry name" value="Terpenoid synthases"/>
    <property type="match status" value="1"/>
</dbReference>
<evidence type="ECO:0000256" key="3">
    <source>
        <dbReference type="ARBA" id="ARBA00022842"/>
    </source>
</evidence>
<dbReference type="GeneID" id="43635882"/>
<name>A0A5N6T7U5_ASPPS</name>
<evidence type="ECO:0000256" key="2">
    <source>
        <dbReference type="ARBA" id="ARBA00022723"/>
    </source>
</evidence>
<sequence>MCVRLMQAQSDLSRKSARLMDIVNLLGRYFQIRDDYQNLISAEYSREKGFCKDLDEGKVSLPLIYYMRCPESMSAEVKSLLFHRPPWEELPVEMKGFIIAEMEAHGALDKTYTLIREVKKELLDKLRELEEDFEVESPVLHLILQKLRLDNNENFT</sequence>
<evidence type="ECO:0000256" key="1">
    <source>
        <dbReference type="ARBA" id="ARBA00022679"/>
    </source>
</evidence>
<dbReference type="AlphaFoldDB" id="A0A5N6T7U5"/>
<keyword evidence="1" id="KW-0808">Transferase</keyword>
<dbReference type="RefSeq" id="XP_031918435.1">
    <property type="nucleotide sequence ID" value="XM_032051672.1"/>
</dbReference>
<dbReference type="Pfam" id="PF00348">
    <property type="entry name" value="polyprenyl_synt"/>
    <property type="match status" value="1"/>
</dbReference>
<proteinExistence type="predicted"/>
<dbReference type="Proteomes" id="UP000325672">
    <property type="component" value="Unassembled WGS sequence"/>
</dbReference>
<protein>
    <submittedName>
        <fullName evidence="4">Isoprenoid synthase domain-containing protein</fullName>
    </submittedName>
</protein>
<dbReference type="PANTHER" id="PTHR12001:SF44">
    <property type="entry name" value="GERANYLGERANYL PYROPHOSPHATE SYNTHASE"/>
    <property type="match status" value="1"/>
</dbReference>
<dbReference type="InterPro" id="IPR008949">
    <property type="entry name" value="Isoprenoid_synthase_dom_sf"/>
</dbReference>
<dbReference type="InterPro" id="IPR000092">
    <property type="entry name" value="Polyprenyl_synt"/>
</dbReference>
<dbReference type="Gene3D" id="1.10.600.10">
    <property type="entry name" value="Farnesyl Diphosphate Synthase"/>
    <property type="match status" value="1"/>
</dbReference>
<dbReference type="GO" id="GO:0004659">
    <property type="term" value="F:prenyltransferase activity"/>
    <property type="evidence" value="ECO:0007669"/>
    <property type="project" value="InterPro"/>
</dbReference>
<dbReference type="InterPro" id="IPR033749">
    <property type="entry name" value="Polyprenyl_synt_CS"/>
</dbReference>
<dbReference type="GO" id="GO:0046165">
    <property type="term" value="P:alcohol biosynthetic process"/>
    <property type="evidence" value="ECO:0007669"/>
    <property type="project" value="UniProtKB-ARBA"/>
</dbReference>
<evidence type="ECO:0000313" key="4">
    <source>
        <dbReference type="EMBL" id="KAE8142372.1"/>
    </source>
</evidence>
<dbReference type="PROSITE" id="PS00444">
    <property type="entry name" value="POLYPRENYL_SYNTHASE_2"/>
    <property type="match status" value="1"/>
</dbReference>
<keyword evidence="2" id="KW-0479">Metal-binding</keyword>
<keyword evidence="5" id="KW-1185">Reference proteome</keyword>
<dbReference type="GO" id="GO:0008299">
    <property type="term" value="P:isoprenoid biosynthetic process"/>
    <property type="evidence" value="ECO:0007669"/>
    <property type="project" value="InterPro"/>
</dbReference>